<keyword evidence="1" id="KW-0732">Signal</keyword>
<dbReference type="EMBL" id="CP016793">
    <property type="protein sequence ID" value="ANZ37685.1"/>
    <property type="molecule type" value="Genomic_DNA"/>
</dbReference>
<feature type="chain" id="PRO_5008538177" evidence="1">
    <location>
        <begin position="18"/>
        <end position="155"/>
    </location>
</feature>
<protein>
    <submittedName>
        <fullName evidence="2">Uncharacterized protein</fullName>
    </submittedName>
</protein>
<reference evidence="2 3" key="1">
    <citation type="submission" date="2016-07" db="EMBL/GenBank/DDBJ databases">
        <title>Complete genome sequence of the Lentzea guizhouensis DHS C013.</title>
        <authorList>
            <person name="Cao C."/>
        </authorList>
    </citation>
    <scope>NUCLEOTIDE SEQUENCE [LARGE SCALE GENOMIC DNA]</scope>
    <source>
        <strain evidence="2 3">DHS C013</strain>
    </source>
</reference>
<dbReference type="KEGG" id="led:BBK82_18120"/>
<accession>A0A1B2HIY7</accession>
<dbReference type="STRING" id="1586287.BBK82_18120"/>
<dbReference type="AlphaFoldDB" id="A0A1B2HIY7"/>
<keyword evidence="3" id="KW-1185">Reference proteome</keyword>
<dbReference type="RefSeq" id="WP_065916049.1">
    <property type="nucleotide sequence ID" value="NZ_CP016793.1"/>
</dbReference>
<evidence type="ECO:0000256" key="1">
    <source>
        <dbReference type="SAM" id="SignalP"/>
    </source>
</evidence>
<sequence length="155" mass="16235">MAAALLLSAVAVPAAQAETGFASVELTPTSGWLVQSNGTWNIRGGYAGGFAIDVTNQSAGDVDDLHLRISFPTDKLEVTGYEGDHWTCWDVAGGPGVEGVHCQADFLAVPQEAFPTLTLGTKGHQHHTDTLDVYAESGGHDEVHAGVAYKVDIST</sequence>
<evidence type="ECO:0000313" key="2">
    <source>
        <dbReference type="EMBL" id="ANZ37685.1"/>
    </source>
</evidence>
<proteinExistence type="predicted"/>
<organism evidence="2 3">
    <name type="scientific">Lentzea guizhouensis</name>
    <dbReference type="NCBI Taxonomy" id="1586287"/>
    <lineage>
        <taxon>Bacteria</taxon>
        <taxon>Bacillati</taxon>
        <taxon>Actinomycetota</taxon>
        <taxon>Actinomycetes</taxon>
        <taxon>Pseudonocardiales</taxon>
        <taxon>Pseudonocardiaceae</taxon>
        <taxon>Lentzea</taxon>
    </lineage>
</organism>
<feature type="signal peptide" evidence="1">
    <location>
        <begin position="1"/>
        <end position="17"/>
    </location>
</feature>
<name>A0A1B2HIY7_9PSEU</name>
<dbReference type="Proteomes" id="UP000093053">
    <property type="component" value="Chromosome"/>
</dbReference>
<dbReference type="OrthoDB" id="3683301at2"/>
<evidence type="ECO:0000313" key="3">
    <source>
        <dbReference type="Proteomes" id="UP000093053"/>
    </source>
</evidence>
<gene>
    <name evidence="2" type="ORF">BBK82_18120</name>
</gene>